<keyword evidence="5" id="KW-0560">Oxidoreductase</keyword>
<dbReference type="InterPro" id="IPR004852">
    <property type="entry name" value="Di-haem_cyt_c_peroxidsae"/>
</dbReference>
<dbReference type="InterPro" id="IPR036909">
    <property type="entry name" value="Cyt_c-like_dom_sf"/>
</dbReference>
<name>A0ABQ1JM61_9FLAO</name>
<dbReference type="SUPFAM" id="SSF46626">
    <property type="entry name" value="Cytochrome c"/>
    <property type="match status" value="2"/>
</dbReference>
<evidence type="ECO:0000256" key="1">
    <source>
        <dbReference type="ARBA" id="ARBA00004196"/>
    </source>
</evidence>
<evidence type="ECO:0000259" key="8">
    <source>
        <dbReference type="PROSITE" id="PS51007"/>
    </source>
</evidence>
<organism evidence="9 10">
    <name type="scientific">Flavobacterium suaedae</name>
    <dbReference type="NCBI Taxonomy" id="1767027"/>
    <lineage>
        <taxon>Bacteria</taxon>
        <taxon>Pseudomonadati</taxon>
        <taxon>Bacteroidota</taxon>
        <taxon>Flavobacteriia</taxon>
        <taxon>Flavobacteriales</taxon>
        <taxon>Flavobacteriaceae</taxon>
        <taxon>Flavobacterium</taxon>
    </lineage>
</organism>
<evidence type="ECO:0000256" key="2">
    <source>
        <dbReference type="ARBA" id="ARBA00022617"/>
    </source>
</evidence>
<dbReference type="Pfam" id="PF03150">
    <property type="entry name" value="CCP_MauG"/>
    <property type="match status" value="1"/>
</dbReference>
<dbReference type="EMBL" id="BMJE01000002">
    <property type="protein sequence ID" value="GGB69718.1"/>
    <property type="molecule type" value="Genomic_DNA"/>
</dbReference>
<keyword evidence="9" id="KW-0575">Peroxidase</keyword>
<feature type="domain" description="Cytochrome c" evidence="8">
    <location>
        <begin position="507"/>
        <end position="653"/>
    </location>
</feature>
<dbReference type="PROSITE" id="PS51007">
    <property type="entry name" value="CYTC"/>
    <property type="match status" value="1"/>
</dbReference>
<comment type="caution">
    <text evidence="9">The sequence shown here is derived from an EMBL/GenBank/DDBJ whole genome shotgun (WGS) entry which is preliminary data.</text>
</comment>
<comment type="subcellular location">
    <subcellularLocation>
        <location evidence="1">Cell envelope</location>
    </subcellularLocation>
</comment>
<proteinExistence type="predicted"/>
<protein>
    <submittedName>
        <fullName evidence="9">Cytochrome-c peroxidase</fullName>
    </submittedName>
</protein>
<dbReference type="InterPro" id="IPR009056">
    <property type="entry name" value="Cyt_c-like_dom"/>
</dbReference>
<dbReference type="InterPro" id="IPR051395">
    <property type="entry name" value="Cytochrome_c_Peroxidase/MauG"/>
</dbReference>
<dbReference type="InterPro" id="IPR038352">
    <property type="entry name" value="Imelysin_sf"/>
</dbReference>
<reference evidence="10" key="1">
    <citation type="journal article" date="2019" name="Int. J. Syst. Evol. Microbiol.">
        <title>The Global Catalogue of Microorganisms (GCM) 10K type strain sequencing project: providing services to taxonomists for standard genome sequencing and annotation.</title>
        <authorList>
            <consortium name="The Broad Institute Genomics Platform"/>
            <consortium name="The Broad Institute Genome Sequencing Center for Infectious Disease"/>
            <person name="Wu L."/>
            <person name="Ma J."/>
        </authorList>
    </citation>
    <scope>NUCLEOTIDE SEQUENCE [LARGE SCALE GENOMIC DNA]</scope>
    <source>
        <strain evidence="10">CGMCC 1.15461</strain>
    </source>
</reference>
<keyword evidence="3 7" id="KW-0479">Metal-binding</keyword>
<evidence type="ECO:0000256" key="6">
    <source>
        <dbReference type="ARBA" id="ARBA00023004"/>
    </source>
</evidence>
<keyword evidence="6 7" id="KW-0408">Iron</keyword>
<evidence type="ECO:0000256" key="3">
    <source>
        <dbReference type="ARBA" id="ARBA00022723"/>
    </source>
</evidence>
<gene>
    <name evidence="9" type="ORF">GCM10007424_07130</name>
</gene>
<accession>A0ABQ1JM61</accession>
<evidence type="ECO:0000313" key="10">
    <source>
        <dbReference type="Proteomes" id="UP000615760"/>
    </source>
</evidence>
<dbReference type="GO" id="GO:0004601">
    <property type="term" value="F:peroxidase activity"/>
    <property type="evidence" value="ECO:0007669"/>
    <property type="project" value="UniProtKB-KW"/>
</dbReference>
<keyword evidence="2 7" id="KW-0349">Heme</keyword>
<dbReference type="PANTHER" id="PTHR30600:SF10">
    <property type="entry name" value="BLL6722 PROTEIN"/>
    <property type="match status" value="1"/>
</dbReference>
<sequence length="658" mass="74767">MKNHFKKYQAFLLCVVATVYVQFTNKTTTGNYAVISEIKTREYIIASSENITSQIVALNEKARAFKAGEIDEKELQKQLKATRNAYKKIESILTYYYPEHITAYINGAPLQHLDPYPLKEGAEKSNYYGSVDDYLNSVPLDKLETGHYKGENAPVIDPVGLQRLDEIIFTDEVFTSQDKIMELCKQLQVKYEVVERDLNLKKYYYDFEVIESSRLELVTILSRGITGFDTPGSLNAVQEASSALDGIHNIVKPYIAKATPDLQKKLNELFEDGEKYLHRHDNFEKFDRFKFITTYLNPLYKELLSLQKELQIKSSAETYITTPSWNAYTTNMFDNDFLNPYYYSMLKEKDDSPELRALGKKLFYDTSLSSSKTISCASCHNPDKAYTDGEKTSLASVEGKRVLRNSPTLVNSVFSARYFYDLRAFDLEDQAEHVIENHMEFNTSFEDIVAGLNQNEEYTAQFKNTFGTAEINKYQFSSALASFIISLQSFNSEFDKYIRGEVKKTDKKVIRGFNLFMGKANCGTCHYAPTFSGLTPPLFQENESEVLGVLKSPGMLVADDDLGRAKNNVFNEDKYIYEHSFKTTTVRNAKLTAPYFHNGAYKTLDEVLDFYNKGGAAGMGLSLEVPNQTLSPDPLGLTQSEIEDLKAFINALTDVPSE</sequence>
<evidence type="ECO:0000313" key="9">
    <source>
        <dbReference type="EMBL" id="GGB69718.1"/>
    </source>
</evidence>
<evidence type="ECO:0000256" key="5">
    <source>
        <dbReference type="ARBA" id="ARBA00023002"/>
    </source>
</evidence>
<dbReference type="Proteomes" id="UP000615760">
    <property type="component" value="Unassembled WGS sequence"/>
</dbReference>
<keyword evidence="10" id="KW-1185">Reference proteome</keyword>
<dbReference type="PANTHER" id="PTHR30600">
    <property type="entry name" value="CYTOCHROME C PEROXIDASE-RELATED"/>
    <property type="match status" value="1"/>
</dbReference>
<evidence type="ECO:0000256" key="4">
    <source>
        <dbReference type="ARBA" id="ARBA00022729"/>
    </source>
</evidence>
<evidence type="ECO:0000256" key="7">
    <source>
        <dbReference type="PROSITE-ProRule" id="PRU00433"/>
    </source>
</evidence>
<keyword evidence="4" id="KW-0732">Signal</keyword>
<dbReference type="Gene3D" id="1.10.760.10">
    <property type="entry name" value="Cytochrome c-like domain"/>
    <property type="match status" value="2"/>
</dbReference>
<dbReference type="RefSeq" id="WP_188619877.1">
    <property type="nucleotide sequence ID" value="NZ_BMJE01000002.1"/>
</dbReference>
<dbReference type="Gene3D" id="1.20.1420.20">
    <property type="entry name" value="M75 peptidase, HXXE motif"/>
    <property type="match status" value="1"/>
</dbReference>